<proteinExistence type="predicted"/>
<name>A0A7J6I542_CANSA</name>
<dbReference type="AlphaFoldDB" id="A0A7J6I542"/>
<evidence type="ECO:0000256" key="1">
    <source>
        <dbReference type="SAM" id="MobiDB-lite"/>
    </source>
</evidence>
<evidence type="ECO:0000313" key="3">
    <source>
        <dbReference type="Proteomes" id="UP000583929"/>
    </source>
</evidence>
<keyword evidence="3" id="KW-1185">Reference proteome</keyword>
<dbReference type="Proteomes" id="UP000583929">
    <property type="component" value="Unassembled WGS sequence"/>
</dbReference>
<gene>
    <name evidence="2" type="ORF">G4B88_017640</name>
</gene>
<accession>A0A7J6I542</accession>
<feature type="region of interest" description="Disordered" evidence="1">
    <location>
        <begin position="57"/>
        <end position="77"/>
    </location>
</feature>
<comment type="caution">
    <text evidence="2">The sequence shown here is derived from an EMBL/GenBank/DDBJ whole genome shotgun (WGS) entry which is preliminary data.</text>
</comment>
<organism evidence="2 3">
    <name type="scientific">Cannabis sativa</name>
    <name type="common">Hemp</name>
    <name type="synonym">Marijuana</name>
    <dbReference type="NCBI Taxonomy" id="3483"/>
    <lineage>
        <taxon>Eukaryota</taxon>
        <taxon>Viridiplantae</taxon>
        <taxon>Streptophyta</taxon>
        <taxon>Embryophyta</taxon>
        <taxon>Tracheophyta</taxon>
        <taxon>Spermatophyta</taxon>
        <taxon>Magnoliopsida</taxon>
        <taxon>eudicotyledons</taxon>
        <taxon>Gunneridae</taxon>
        <taxon>Pentapetalae</taxon>
        <taxon>rosids</taxon>
        <taxon>fabids</taxon>
        <taxon>Rosales</taxon>
        <taxon>Cannabaceae</taxon>
        <taxon>Cannabis</taxon>
    </lineage>
</organism>
<evidence type="ECO:0000313" key="2">
    <source>
        <dbReference type="EMBL" id="KAF4402128.1"/>
    </source>
</evidence>
<reference evidence="2 3" key="1">
    <citation type="journal article" date="2020" name="bioRxiv">
        <title>Sequence and annotation of 42 cannabis genomes reveals extensive copy number variation in cannabinoid synthesis and pathogen resistance genes.</title>
        <authorList>
            <person name="Mckernan K.J."/>
            <person name="Helbert Y."/>
            <person name="Kane L.T."/>
            <person name="Ebling H."/>
            <person name="Zhang L."/>
            <person name="Liu B."/>
            <person name="Eaton Z."/>
            <person name="Mclaughlin S."/>
            <person name="Kingan S."/>
            <person name="Baybayan P."/>
            <person name="Concepcion G."/>
            <person name="Jordan M."/>
            <person name="Riva A."/>
            <person name="Barbazuk W."/>
            <person name="Harkins T."/>
        </authorList>
    </citation>
    <scope>NUCLEOTIDE SEQUENCE [LARGE SCALE GENOMIC DNA]</scope>
    <source>
        <strain evidence="3">cv. Jamaican Lion 4</strain>
        <tissue evidence="2">Leaf</tissue>
    </source>
</reference>
<sequence>MRSQIPKLSQIVLDPNSPWIVSPKRRRNNSGKTQFGVFGLSCCSWLGIINKKLGDAVSPRPDSASDPEAEEMGRRERKRKTLLKLKVGKLTSESIYRIPCVQWRKLHFSSNNNDFSASQVLVQLCENNNLKFRANSIKLFCCVVDGVDEPILRMVSICGSLVQELVLQVN</sequence>
<dbReference type="EMBL" id="JAATIQ010000009">
    <property type="protein sequence ID" value="KAF4402128.1"/>
    <property type="molecule type" value="Genomic_DNA"/>
</dbReference>
<protein>
    <submittedName>
        <fullName evidence="2">Uncharacterized protein</fullName>
    </submittedName>
</protein>